<comment type="subcellular location">
    <subcellularLocation>
        <location evidence="1">Membrane</location>
    </subcellularLocation>
</comment>
<feature type="transmembrane region" description="Helical" evidence="5">
    <location>
        <begin position="50"/>
        <end position="71"/>
    </location>
</feature>
<keyword evidence="2 5" id="KW-0812">Transmembrane</keyword>
<keyword evidence="3 5" id="KW-1133">Transmembrane helix</keyword>
<dbReference type="InterPro" id="IPR023352">
    <property type="entry name" value="MAPEG-like_dom_sf"/>
</dbReference>
<accession>A0A9N8H5F4</accession>
<name>A0A9N8H5F4_9STRA</name>
<dbReference type="Pfam" id="PF01124">
    <property type="entry name" value="MAPEG"/>
    <property type="match status" value="1"/>
</dbReference>
<feature type="transmembrane region" description="Helical" evidence="5">
    <location>
        <begin position="164"/>
        <end position="184"/>
    </location>
</feature>
<sequence>MANSNNGAAEPSPFVILITYVVLGTLLSFLAGREPGMLPENIHREMAPSLIVVCGFLVSYSLWDVMAVGVAKTKANYMEHSYKDLPKHIPEEVYLAVRVQTNQVEQMPVFLIGTLSCAFFVNGTVAAVMALLWAILRRQYASLYRSSVGVPLAKIGLQKFTIPAYFLSNAMCMAVAVHSLRALLSG</sequence>
<keyword evidence="4 5" id="KW-0472">Membrane</keyword>
<dbReference type="InterPro" id="IPR001129">
    <property type="entry name" value="Membr-assoc_MAPEG"/>
</dbReference>
<feature type="transmembrane region" description="Helical" evidence="5">
    <location>
        <begin position="12"/>
        <end position="30"/>
    </location>
</feature>
<keyword evidence="7" id="KW-1185">Reference proteome</keyword>
<evidence type="ECO:0000256" key="4">
    <source>
        <dbReference type="ARBA" id="ARBA00023136"/>
    </source>
</evidence>
<gene>
    <name evidence="6" type="ORF">SEMRO_22_G015520.1</name>
</gene>
<proteinExistence type="predicted"/>
<dbReference type="EMBL" id="CAICTM010000022">
    <property type="protein sequence ID" value="CAB9497608.1"/>
    <property type="molecule type" value="Genomic_DNA"/>
</dbReference>
<dbReference type="GO" id="GO:0016020">
    <property type="term" value="C:membrane"/>
    <property type="evidence" value="ECO:0007669"/>
    <property type="project" value="UniProtKB-SubCell"/>
</dbReference>
<protein>
    <submittedName>
        <fullName evidence="6">Uncharacterized protein</fullName>
    </submittedName>
</protein>
<evidence type="ECO:0000256" key="1">
    <source>
        <dbReference type="ARBA" id="ARBA00004370"/>
    </source>
</evidence>
<dbReference type="Proteomes" id="UP001153069">
    <property type="component" value="Unassembled WGS sequence"/>
</dbReference>
<organism evidence="6 7">
    <name type="scientific">Seminavis robusta</name>
    <dbReference type="NCBI Taxonomy" id="568900"/>
    <lineage>
        <taxon>Eukaryota</taxon>
        <taxon>Sar</taxon>
        <taxon>Stramenopiles</taxon>
        <taxon>Ochrophyta</taxon>
        <taxon>Bacillariophyta</taxon>
        <taxon>Bacillariophyceae</taxon>
        <taxon>Bacillariophycidae</taxon>
        <taxon>Naviculales</taxon>
        <taxon>Naviculaceae</taxon>
        <taxon>Seminavis</taxon>
    </lineage>
</organism>
<evidence type="ECO:0000313" key="7">
    <source>
        <dbReference type="Proteomes" id="UP001153069"/>
    </source>
</evidence>
<evidence type="ECO:0000256" key="3">
    <source>
        <dbReference type="ARBA" id="ARBA00022989"/>
    </source>
</evidence>
<dbReference type="SUPFAM" id="SSF161084">
    <property type="entry name" value="MAPEG domain-like"/>
    <property type="match status" value="1"/>
</dbReference>
<dbReference type="AlphaFoldDB" id="A0A9N8H5F4"/>
<dbReference type="Gene3D" id="1.20.120.550">
    <property type="entry name" value="Membrane associated eicosanoid/glutathione metabolism-like domain"/>
    <property type="match status" value="1"/>
</dbReference>
<evidence type="ECO:0000313" key="6">
    <source>
        <dbReference type="EMBL" id="CAB9497608.1"/>
    </source>
</evidence>
<feature type="transmembrane region" description="Helical" evidence="5">
    <location>
        <begin position="109"/>
        <end position="136"/>
    </location>
</feature>
<dbReference type="OrthoDB" id="431445at2759"/>
<evidence type="ECO:0000256" key="5">
    <source>
        <dbReference type="SAM" id="Phobius"/>
    </source>
</evidence>
<reference evidence="6" key="1">
    <citation type="submission" date="2020-06" db="EMBL/GenBank/DDBJ databases">
        <authorList>
            <consortium name="Plant Systems Biology data submission"/>
        </authorList>
    </citation>
    <scope>NUCLEOTIDE SEQUENCE</scope>
    <source>
        <strain evidence="6">D6</strain>
    </source>
</reference>
<evidence type="ECO:0000256" key="2">
    <source>
        <dbReference type="ARBA" id="ARBA00022692"/>
    </source>
</evidence>
<comment type="caution">
    <text evidence="6">The sequence shown here is derived from an EMBL/GenBank/DDBJ whole genome shotgun (WGS) entry which is preliminary data.</text>
</comment>